<protein>
    <submittedName>
        <fullName evidence="2">Lipoprotein</fullName>
    </submittedName>
</protein>
<dbReference type="InterPro" id="IPR010653">
    <property type="entry name" value="NlpB/DapX"/>
</dbReference>
<dbReference type="PATRIC" id="fig|1454003.3.peg.3697"/>
<proteinExistence type="predicted"/>
<keyword evidence="2" id="KW-0449">Lipoprotein</keyword>
<dbReference type="Proteomes" id="UP000021816">
    <property type="component" value="Unassembled WGS sequence"/>
</dbReference>
<dbReference type="EMBL" id="JEMX01000096">
    <property type="protein sequence ID" value="EXI77623.1"/>
    <property type="molecule type" value="Genomic_DNA"/>
</dbReference>
<dbReference type="AlphaFoldDB" id="A0A011N4Y0"/>
<feature type="region of interest" description="Disordered" evidence="1">
    <location>
        <begin position="44"/>
        <end position="74"/>
    </location>
</feature>
<gene>
    <name evidence="2" type="ORF">AW10_03637</name>
</gene>
<dbReference type="Pfam" id="PF06804">
    <property type="entry name" value="Lipoprotein_18"/>
    <property type="match status" value="1"/>
</dbReference>
<dbReference type="PROSITE" id="PS51257">
    <property type="entry name" value="PROKAR_LIPOPROTEIN"/>
    <property type="match status" value="1"/>
</dbReference>
<organism evidence="2 3">
    <name type="scientific">Candidatus Accumulibacter appositus</name>
    <dbReference type="NCBI Taxonomy" id="1454003"/>
    <lineage>
        <taxon>Bacteria</taxon>
        <taxon>Pseudomonadati</taxon>
        <taxon>Pseudomonadota</taxon>
        <taxon>Betaproteobacteria</taxon>
        <taxon>Candidatus Accumulibacter</taxon>
    </lineage>
</organism>
<dbReference type="Gene3D" id="3.30.310.170">
    <property type="entry name" value="Outer membrane protein assembly factor BamC"/>
    <property type="match status" value="1"/>
</dbReference>
<comment type="caution">
    <text evidence="2">The sequence shown here is derived from an EMBL/GenBank/DDBJ whole genome shotgun (WGS) entry which is preliminary data.</text>
</comment>
<dbReference type="InterPro" id="IPR042268">
    <property type="entry name" value="BamC_C"/>
</dbReference>
<sequence length="383" mass="42752">MSPIVARIRLLGLLVAPLLLLACSTTFETKKIDYKTASKSQVPTLEIPPDLTSPTRDDRYAIPDTGGGKGSATYSAYSAERSPQALAQQKSDVLPEVDNARVERAGNERWLVVKGSPDKLWGPVKDFWQETGFVIKIDLPDAGVMETDWAENRAKISQDFIRNILGKVIDSVYSTAERDKFRTRLEPGITPGTTDIFISHRGMYEVFVSEGKDQTKWQPRPPDPELEAEMLRRLMVRLGSDEKRATAAIQAAKEKPAERASLSRGTDGAGTLDVQEPFDRAWRRVGLALDRVGFTVVDRDRSRGLYFVRYVDPETDGEKQEDGFLAKLNPFKGSPVEKQRIQYRIYVTEAAGRSTVQVLTAEGGVDQSETAKKILNLLYDQLK</sequence>
<accession>A0A011N4Y0</accession>
<name>A0A011N4Y0_9PROT</name>
<evidence type="ECO:0000256" key="1">
    <source>
        <dbReference type="SAM" id="MobiDB-lite"/>
    </source>
</evidence>
<evidence type="ECO:0000313" key="3">
    <source>
        <dbReference type="Proteomes" id="UP000021816"/>
    </source>
</evidence>
<reference evidence="2 3" key="1">
    <citation type="submission" date="2014-02" db="EMBL/GenBank/DDBJ databases">
        <title>Expanding our view of genomic diversity in Candidatus Accumulibacter clades.</title>
        <authorList>
            <person name="Skennerton C.T."/>
            <person name="Barr J.J."/>
            <person name="Slater F.R."/>
            <person name="Bond P.L."/>
            <person name="Tyson G.W."/>
        </authorList>
    </citation>
    <scope>NUCLEOTIDE SEQUENCE [LARGE SCALE GENOMIC DNA]</scope>
    <source>
        <strain evidence="3">BA-92</strain>
    </source>
</reference>
<evidence type="ECO:0000313" key="2">
    <source>
        <dbReference type="EMBL" id="EXI77623.1"/>
    </source>
</evidence>
<dbReference type="STRING" id="1454003.AW10_03637"/>
<feature type="region of interest" description="Disordered" evidence="1">
    <location>
        <begin position="248"/>
        <end position="270"/>
    </location>
</feature>